<dbReference type="PANTHER" id="PTHR41164:SF1">
    <property type="entry name" value="CURLI PRODUCTION ASSEMBLY_TRANSPORT COMPONENT CSGG"/>
    <property type="match status" value="1"/>
</dbReference>
<evidence type="ECO:0000256" key="2">
    <source>
        <dbReference type="ARBA" id="ARBA00022729"/>
    </source>
</evidence>
<dbReference type="RefSeq" id="WP_109330219.1">
    <property type="nucleotide sequence ID" value="NZ_CP029354.1"/>
</dbReference>
<accession>A0A2S2CUV8</accession>
<dbReference type="EMBL" id="CP029354">
    <property type="protein sequence ID" value="AWK88195.1"/>
    <property type="molecule type" value="Genomic_DNA"/>
</dbReference>
<name>A0A2S2CUV8_9PROT</name>
<organism evidence="8 9">
    <name type="scientific">Azospirillum thermophilum</name>
    <dbReference type="NCBI Taxonomy" id="2202148"/>
    <lineage>
        <taxon>Bacteria</taxon>
        <taxon>Pseudomonadati</taxon>
        <taxon>Pseudomonadota</taxon>
        <taxon>Alphaproteobacteria</taxon>
        <taxon>Rhodospirillales</taxon>
        <taxon>Azospirillaceae</taxon>
        <taxon>Azospirillum</taxon>
    </lineage>
</organism>
<keyword evidence="1" id="KW-1003">Cell membrane</keyword>
<feature type="compositionally biased region" description="Low complexity" evidence="6">
    <location>
        <begin position="361"/>
        <end position="385"/>
    </location>
</feature>
<dbReference type="KEGG" id="azz:DEW08_18955"/>
<sequence length="391" mass="41458">MRVLRKLLLAAAGTAALSACAGAPGASRPELAFSEPVQQEYKTVALDSLQSLPPPAHKIAVAVYRFEDQTGQNKPNESFSEYSRAVTQGGTAILINALERAGNRSWFRTVERAALPSLLQERQLIRVTRDQYGGNGLPPLPPLTYAGIMLEGGIIGYDSNTLTGGFGARFLGVGGNADYRRDTVTVFLRAVSTQTGEVLKSVNVSKTIYSAGLKGGAFRYVGFKDLLEIETGFTTNEPVTLAVKSAVEKAVHSLIVEGLIDGYWRLQDMGLAQPLIDRYWQERDGVFNVTTIKATPEDIQVAPPPRRAPIDGKGGEEGEERMTPPVQPSAPAPGPTYIVPGGQNPLPGQRLPPGVLPPGAAPMSPSATPAPEETTPPTRAAEAATPAPPAS</sequence>
<evidence type="ECO:0000256" key="5">
    <source>
        <dbReference type="ARBA" id="ARBA00023288"/>
    </source>
</evidence>
<protein>
    <recommendedName>
        <fullName evidence="10">Curli production assembly protein CsgG</fullName>
    </recommendedName>
</protein>
<dbReference type="PANTHER" id="PTHR41164">
    <property type="entry name" value="CURLI PRODUCTION ASSEMBLY/TRANSPORT COMPONENT CSGG"/>
    <property type="match status" value="1"/>
</dbReference>
<evidence type="ECO:0000256" key="1">
    <source>
        <dbReference type="ARBA" id="ARBA00022475"/>
    </source>
</evidence>
<dbReference type="Gene3D" id="3.40.50.10610">
    <property type="entry name" value="ABC-type transport auxiliary lipoprotein component"/>
    <property type="match status" value="2"/>
</dbReference>
<proteinExistence type="predicted"/>
<evidence type="ECO:0000313" key="9">
    <source>
        <dbReference type="Proteomes" id="UP000245629"/>
    </source>
</evidence>
<evidence type="ECO:0008006" key="10">
    <source>
        <dbReference type="Google" id="ProtNLM"/>
    </source>
</evidence>
<dbReference type="Proteomes" id="UP000245629">
    <property type="component" value="Chromosome 3"/>
</dbReference>
<dbReference type="GO" id="GO:0030288">
    <property type="term" value="C:outer membrane-bounded periplasmic space"/>
    <property type="evidence" value="ECO:0007669"/>
    <property type="project" value="InterPro"/>
</dbReference>
<evidence type="ECO:0000256" key="6">
    <source>
        <dbReference type="SAM" id="MobiDB-lite"/>
    </source>
</evidence>
<feature type="chain" id="PRO_5015622099" description="Curli production assembly protein CsgG" evidence="7">
    <location>
        <begin position="22"/>
        <end position="391"/>
    </location>
</feature>
<evidence type="ECO:0000256" key="7">
    <source>
        <dbReference type="SAM" id="SignalP"/>
    </source>
</evidence>
<gene>
    <name evidence="8" type="ORF">DEW08_18955</name>
</gene>
<reference evidence="9" key="1">
    <citation type="submission" date="2018-05" db="EMBL/GenBank/DDBJ databases">
        <title>Azospirillum thermophila sp. nov., a novel isolated from hot spring.</title>
        <authorList>
            <person name="Zhao Z."/>
        </authorList>
    </citation>
    <scope>NUCLEOTIDE SEQUENCE [LARGE SCALE GENOMIC DNA]</scope>
    <source>
        <strain evidence="9">CFH 70021</strain>
    </source>
</reference>
<evidence type="ECO:0000256" key="3">
    <source>
        <dbReference type="ARBA" id="ARBA00023136"/>
    </source>
</evidence>
<dbReference type="Pfam" id="PF03783">
    <property type="entry name" value="CsgG"/>
    <property type="match status" value="1"/>
</dbReference>
<keyword evidence="4" id="KW-0564">Palmitate</keyword>
<keyword evidence="5" id="KW-0449">Lipoprotein</keyword>
<dbReference type="AlphaFoldDB" id="A0A2S2CUV8"/>
<dbReference type="InterPro" id="IPR005534">
    <property type="entry name" value="Curli_assmbl/transp-comp_CsgG"/>
</dbReference>
<keyword evidence="3" id="KW-0472">Membrane</keyword>
<feature type="compositionally biased region" description="Pro residues" evidence="6">
    <location>
        <begin position="325"/>
        <end position="334"/>
    </location>
</feature>
<feature type="compositionally biased region" description="Basic and acidic residues" evidence="6">
    <location>
        <begin position="308"/>
        <end position="322"/>
    </location>
</feature>
<evidence type="ECO:0000256" key="4">
    <source>
        <dbReference type="ARBA" id="ARBA00023139"/>
    </source>
</evidence>
<dbReference type="PROSITE" id="PS51257">
    <property type="entry name" value="PROKAR_LIPOPROTEIN"/>
    <property type="match status" value="1"/>
</dbReference>
<dbReference type="OrthoDB" id="1110708at2"/>
<feature type="signal peptide" evidence="7">
    <location>
        <begin position="1"/>
        <end position="21"/>
    </location>
</feature>
<keyword evidence="9" id="KW-1185">Reference proteome</keyword>
<feature type="region of interest" description="Disordered" evidence="6">
    <location>
        <begin position="300"/>
        <end position="391"/>
    </location>
</feature>
<keyword evidence="2 7" id="KW-0732">Signal</keyword>
<evidence type="ECO:0000313" key="8">
    <source>
        <dbReference type="EMBL" id="AWK88195.1"/>
    </source>
</evidence>